<evidence type="ECO:0000256" key="12">
    <source>
        <dbReference type="ARBA" id="ARBA00022958"/>
    </source>
</evidence>
<evidence type="ECO:0000256" key="3">
    <source>
        <dbReference type="ARBA" id="ARBA00005224"/>
    </source>
</evidence>
<dbReference type="PIRSF" id="PIRSF000497">
    <property type="entry name" value="MAT"/>
    <property type="match status" value="1"/>
</dbReference>
<dbReference type="InterPro" id="IPR022631">
    <property type="entry name" value="ADOMET_SYNTHASE_CS"/>
</dbReference>
<keyword evidence="8" id="KW-0479">Metal-binding</keyword>
<evidence type="ECO:0000313" key="16">
    <source>
        <dbReference type="EMBL" id="SVA87461.1"/>
    </source>
</evidence>
<dbReference type="NCBIfam" id="TIGR01034">
    <property type="entry name" value="metK"/>
    <property type="match status" value="1"/>
</dbReference>
<evidence type="ECO:0000256" key="4">
    <source>
        <dbReference type="ARBA" id="ARBA00009685"/>
    </source>
</evidence>
<feature type="domain" description="S-adenosylmethionine synthetase N-terminal" evidence="13">
    <location>
        <begin position="4"/>
        <end position="101"/>
    </location>
</feature>
<dbReference type="EC" id="2.5.1.6" evidence="5"/>
<dbReference type="EMBL" id="UINC01020946">
    <property type="protein sequence ID" value="SVA87461.1"/>
    <property type="molecule type" value="Genomic_DNA"/>
</dbReference>
<dbReference type="GO" id="GO:0006556">
    <property type="term" value="P:S-adenosylmethionine biosynthetic process"/>
    <property type="evidence" value="ECO:0007669"/>
    <property type="project" value="UniProtKB-UniPathway"/>
</dbReference>
<keyword evidence="11" id="KW-0460">Magnesium</keyword>
<dbReference type="UniPathway" id="UPA00315">
    <property type="reaction ID" value="UER00080"/>
</dbReference>
<keyword evidence="9" id="KW-0547">Nucleotide-binding</keyword>
<dbReference type="HAMAP" id="MF_00086">
    <property type="entry name" value="S_AdoMet_synth1"/>
    <property type="match status" value="1"/>
</dbReference>
<dbReference type="Gene3D" id="3.30.300.10">
    <property type="match status" value="3"/>
</dbReference>
<dbReference type="Pfam" id="PF02772">
    <property type="entry name" value="S-AdoMet_synt_M"/>
    <property type="match status" value="1"/>
</dbReference>
<evidence type="ECO:0000259" key="14">
    <source>
        <dbReference type="Pfam" id="PF02772"/>
    </source>
</evidence>
<dbReference type="InterPro" id="IPR022636">
    <property type="entry name" value="S-AdoMet_synthetase_sfam"/>
</dbReference>
<dbReference type="InterPro" id="IPR022629">
    <property type="entry name" value="S-AdoMet_synt_central"/>
</dbReference>
<comment type="similarity">
    <text evidence="4">Belongs to the AdoMet synthase family.</text>
</comment>
<dbReference type="SUPFAM" id="SSF55973">
    <property type="entry name" value="S-adenosylmethionine synthetase"/>
    <property type="match status" value="3"/>
</dbReference>
<dbReference type="InterPro" id="IPR022628">
    <property type="entry name" value="S-AdoMet_synt_N"/>
</dbReference>
<feature type="domain" description="S-adenosylmethionine synthetase central" evidence="14">
    <location>
        <begin position="125"/>
        <end position="243"/>
    </location>
</feature>
<evidence type="ECO:0000256" key="11">
    <source>
        <dbReference type="ARBA" id="ARBA00022842"/>
    </source>
</evidence>
<evidence type="ECO:0000256" key="7">
    <source>
        <dbReference type="ARBA" id="ARBA00022679"/>
    </source>
</evidence>
<evidence type="ECO:0000256" key="2">
    <source>
        <dbReference type="ARBA" id="ARBA00001958"/>
    </source>
</evidence>
<sequence>MNNNYLFTSESVSEGHPDKMCDQISDAILDECFRQDNFSRVACETAVGTGFAMVFGEITTKAKVDYEKIIKETIKNIGYTKEEYGYTPDNIKILNYIGEQSQDIKAGVDNSLETRESDAAQSSKQEGAGDQGMMFGYACDETDIKMPLAITLAHQLLIKLRDSRKSSEIEYLRPDSKSQVTLEYDENHKVCRVDTVLISTQHDEGVSNEQIKKDLEEKIIQNVIPSNLLDGDTKTIVNPSGRFVKGGPVGDAGLTGRKIIVDTYGGAAKHGGGAFSGKDPTKVDRSAAYAARHIAKNILETEIASKAEVQLSYAIGKAEPVSIMVNTFGTSKVKDNIIENAVKKVFDLRPSAIISRLGLRNPIYQQTATYGHFGRKDLNLPWEKTNLAADLDKAF</sequence>
<evidence type="ECO:0000259" key="15">
    <source>
        <dbReference type="Pfam" id="PF02773"/>
    </source>
</evidence>
<organism evidence="16">
    <name type="scientific">marine metagenome</name>
    <dbReference type="NCBI Taxonomy" id="408172"/>
    <lineage>
        <taxon>unclassified sequences</taxon>
        <taxon>metagenomes</taxon>
        <taxon>ecological metagenomes</taxon>
    </lineage>
</organism>
<feature type="domain" description="S-adenosylmethionine synthetase C-terminal" evidence="15">
    <location>
        <begin position="246"/>
        <end position="384"/>
    </location>
</feature>
<dbReference type="GO" id="GO:0046872">
    <property type="term" value="F:metal ion binding"/>
    <property type="evidence" value="ECO:0007669"/>
    <property type="project" value="UniProtKB-KW"/>
</dbReference>
<proteinExistence type="inferred from homology"/>
<keyword evidence="12" id="KW-0630">Potassium</keyword>
<keyword evidence="10" id="KW-0067">ATP-binding</keyword>
<dbReference type="Pfam" id="PF00438">
    <property type="entry name" value="S-AdoMet_synt_N"/>
    <property type="match status" value="1"/>
</dbReference>
<dbReference type="CDD" id="cd18079">
    <property type="entry name" value="S-AdoMet_synt"/>
    <property type="match status" value="1"/>
</dbReference>
<name>A0A381ZEU2_9ZZZZ</name>
<comment type="pathway">
    <text evidence="3">Amino-acid biosynthesis; S-adenosyl-L-methionine biosynthesis; S-adenosyl-L-methionine from L-methionine: step 1/1.</text>
</comment>
<evidence type="ECO:0000256" key="9">
    <source>
        <dbReference type="ARBA" id="ARBA00022741"/>
    </source>
</evidence>
<evidence type="ECO:0000259" key="13">
    <source>
        <dbReference type="Pfam" id="PF00438"/>
    </source>
</evidence>
<comment type="cofactor">
    <cofactor evidence="1">
        <name>Mg(2+)</name>
        <dbReference type="ChEBI" id="CHEBI:18420"/>
    </cofactor>
</comment>
<protein>
    <recommendedName>
        <fullName evidence="5">methionine adenosyltransferase</fullName>
        <ecNumber evidence="5">2.5.1.6</ecNumber>
    </recommendedName>
</protein>
<dbReference type="GO" id="GO:0006730">
    <property type="term" value="P:one-carbon metabolic process"/>
    <property type="evidence" value="ECO:0007669"/>
    <property type="project" value="UniProtKB-KW"/>
</dbReference>
<dbReference type="PROSITE" id="PS00377">
    <property type="entry name" value="ADOMET_SYNTHASE_2"/>
    <property type="match status" value="1"/>
</dbReference>
<comment type="cofactor">
    <cofactor evidence="2">
        <name>K(+)</name>
        <dbReference type="ChEBI" id="CHEBI:29103"/>
    </cofactor>
</comment>
<dbReference type="InterPro" id="IPR022630">
    <property type="entry name" value="S-AdoMet_synt_C"/>
</dbReference>
<evidence type="ECO:0000256" key="1">
    <source>
        <dbReference type="ARBA" id="ARBA00001946"/>
    </source>
</evidence>
<accession>A0A381ZEU2</accession>
<reference evidence="16" key="1">
    <citation type="submission" date="2018-05" db="EMBL/GenBank/DDBJ databases">
        <authorList>
            <person name="Lanie J.A."/>
            <person name="Ng W.-L."/>
            <person name="Kazmierczak K.M."/>
            <person name="Andrzejewski T.M."/>
            <person name="Davidsen T.M."/>
            <person name="Wayne K.J."/>
            <person name="Tettelin H."/>
            <person name="Glass J.I."/>
            <person name="Rusch D."/>
            <person name="Podicherti R."/>
            <person name="Tsui H.-C.T."/>
            <person name="Winkler M.E."/>
        </authorList>
    </citation>
    <scope>NUCLEOTIDE SEQUENCE</scope>
</reference>
<evidence type="ECO:0000256" key="5">
    <source>
        <dbReference type="ARBA" id="ARBA00012828"/>
    </source>
</evidence>
<keyword evidence="7" id="KW-0808">Transferase</keyword>
<evidence type="ECO:0000256" key="8">
    <source>
        <dbReference type="ARBA" id="ARBA00022723"/>
    </source>
</evidence>
<dbReference type="AlphaFoldDB" id="A0A381ZEU2"/>
<gene>
    <name evidence="16" type="ORF">METZ01_LOCUS140315</name>
</gene>
<dbReference type="Pfam" id="PF02773">
    <property type="entry name" value="S-AdoMet_synt_C"/>
    <property type="match status" value="1"/>
</dbReference>
<dbReference type="GO" id="GO:0004478">
    <property type="term" value="F:methionine adenosyltransferase activity"/>
    <property type="evidence" value="ECO:0007669"/>
    <property type="project" value="UniProtKB-EC"/>
</dbReference>
<dbReference type="InterPro" id="IPR002133">
    <property type="entry name" value="S-AdoMet_synthetase"/>
</dbReference>
<evidence type="ECO:0000256" key="10">
    <source>
        <dbReference type="ARBA" id="ARBA00022840"/>
    </source>
</evidence>
<dbReference type="FunFam" id="3.30.300.10:FF:000003">
    <property type="entry name" value="S-adenosylmethionine synthase"/>
    <property type="match status" value="1"/>
</dbReference>
<keyword evidence="6" id="KW-0554">One-carbon metabolism</keyword>
<dbReference type="GO" id="GO:0005524">
    <property type="term" value="F:ATP binding"/>
    <property type="evidence" value="ECO:0007669"/>
    <property type="project" value="UniProtKB-KW"/>
</dbReference>
<evidence type="ECO:0000256" key="6">
    <source>
        <dbReference type="ARBA" id="ARBA00022563"/>
    </source>
</evidence>
<dbReference type="PANTHER" id="PTHR11964">
    <property type="entry name" value="S-ADENOSYLMETHIONINE SYNTHETASE"/>
    <property type="match status" value="1"/>
</dbReference>
<dbReference type="PROSITE" id="PS00376">
    <property type="entry name" value="ADOMET_SYNTHASE_1"/>
    <property type="match status" value="1"/>
</dbReference>